<evidence type="ECO:0000259" key="2">
    <source>
        <dbReference type="Pfam" id="PF13439"/>
    </source>
</evidence>
<dbReference type="Pfam" id="PF13439">
    <property type="entry name" value="Glyco_transf_4"/>
    <property type="match status" value="1"/>
</dbReference>
<evidence type="ECO:0000313" key="4">
    <source>
        <dbReference type="Proteomes" id="UP000245288"/>
    </source>
</evidence>
<gene>
    <name evidence="3" type="ORF">LG34_02915</name>
</gene>
<dbReference type="SUPFAM" id="SSF53756">
    <property type="entry name" value="UDP-Glycosyltransferase/glycogen phosphorylase"/>
    <property type="match status" value="1"/>
</dbReference>
<evidence type="ECO:0000259" key="1">
    <source>
        <dbReference type="Pfam" id="PF00534"/>
    </source>
</evidence>
<keyword evidence="4" id="KW-1185">Reference proteome</keyword>
<keyword evidence="3" id="KW-0808">Transferase</keyword>
<dbReference type="GO" id="GO:0016740">
    <property type="term" value="F:transferase activity"/>
    <property type="evidence" value="ECO:0007669"/>
    <property type="project" value="UniProtKB-KW"/>
</dbReference>
<proteinExistence type="predicted"/>
<dbReference type="Proteomes" id="UP000245288">
    <property type="component" value="Unassembled WGS sequence"/>
</dbReference>
<dbReference type="InterPro" id="IPR001296">
    <property type="entry name" value="Glyco_trans_1"/>
</dbReference>
<dbReference type="EMBL" id="JRFU01000028">
    <property type="protein sequence ID" value="PWE87597.1"/>
    <property type="molecule type" value="Genomic_DNA"/>
</dbReference>
<organism evidence="3 4">
    <name type="scientific">Eubacterium ramulus</name>
    <dbReference type="NCBI Taxonomy" id="39490"/>
    <lineage>
        <taxon>Bacteria</taxon>
        <taxon>Bacillati</taxon>
        <taxon>Bacillota</taxon>
        <taxon>Clostridia</taxon>
        <taxon>Eubacteriales</taxon>
        <taxon>Eubacteriaceae</taxon>
        <taxon>Eubacterium</taxon>
    </lineage>
</organism>
<comment type="caution">
    <text evidence="3">The sequence shown here is derived from an EMBL/GenBank/DDBJ whole genome shotgun (WGS) entry which is preliminary data.</text>
</comment>
<dbReference type="InterPro" id="IPR028098">
    <property type="entry name" value="Glyco_trans_4-like_N"/>
</dbReference>
<reference evidence="3 4" key="1">
    <citation type="submission" date="2014-09" db="EMBL/GenBank/DDBJ databases">
        <title>Butyrate-producing bacteria isolated from human gut.</title>
        <authorList>
            <person name="Zhang Q."/>
            <person name="Zhao L."/>
        </authorList>
    </citation>
    <scope>NUCLEOTIDE SEQUENCE [LARGE SCALE GENOMIC DNA]</scope>
    <source>
        <strain evidence="3 4">21</strain>
    </source>
</reference>
<feature type="domain" description="Glycosyltransferase subfamily 4-like N-terminal" evidence="2">
    <location>
        <begin position="20"/>
        <end position="171"/>
    </location>
</feature>
<dbReference type="AlphaFoldDB" id="A0A2V1JRW3"/>
<protein>
    <submittedName>
        <fullName evidence="3">Glycosyl transferase family 4</fullName>
    </submittedName>
</protein>
<name>A0A2V1JRW3_EUBRA</name>
<dbReference type="OrthoDB" id="9806653at2"/>
<dbReference type="PANTHER" id="PTHR12526">
    <property type="entry name" value="GLYCOSYLTRANSFERASE"/>
    <property type="match status" value="1"/>
</dbReference>
<dbReference type="RefSeq" id="WP_109214777.1">
    <property type="nucleotide sequence ID" value="NZ_JRFU01000028.1"/>
</dbReference>
<sequence>MKTKKKKVLIISTVGLKYEGITSVILANLEAMKRDDLEIYLAGTIEVHPEIAEKITGLGCEIIDLPNRRTDTTAYFKALIRVIRRKKIDVVHAHGNSATMTIEMAAAFFGGCRRRIAHSHNTCCEQVRADKMLRPFFYLLCNKHLACGEAAGEWLFGNRPFTIIANGRNIEKYKFDSEIRRSIREKYHWENKTVIGHVGGFLPQKNHAFLIDIFQAVHKKQPDTELVLFGDGPLRGEIEQKVEKLGLKDCVKFMGLSDQVNCFLQAMDGMLLPSVFEGLPLVAVEWQIAALPCVLSNEVTTDCAFSDLVEFCSLEENPDVWADILLKKIENTDRNEEALNVIAETKRAGFDIRDNAELLHDIYCGK</sequence>
<accession>A0A2V1JRW3</accession>
<dbReference type="CDD" id="cd03812">
    <property type="entry name" value="GT4_CapH-like"/>
    <property type="match status" value="1"/>
</dbReference>
<evidence type="ECO:0000313" key="3">
    <source>
        <dbReference type="EMBL" id="PWE87597.1"/>
    </source>
</evidence>
<feature type="domain" description="Glycosyl transferase family 1" evidence="1">
    <location>
        <begin position="181"/>
        <end position="334"/>
    </location>
</feature>
<dbReference type="Gene3D" id="3.40.50.2000">
    <property type="entry name" value="Glycogen Phosphorylase B"/>
    <property type="match status" value="2"/>
</dbReference>
<dbReference type="Pfam" id="PF00534">
    <property type="entry name" value="Glycos_transf_1"/>
    <property type="match status" value="1"/>
</dbReference>